<name>A0A0D2HGA0_9EURO</name>
<feature type="region of interest" description="Disordered" evidence="5">
    <location>
        <begin position="257"/>
        <end position="309"/>
    </location>
</feature>
<evidence type="ECO:0000256" key="5">
    <source>
        <dbReference type="SAM" id="MobiDB-lite"/>
    </source>
</evidence>
<dbReference type="InterPro" id="IPR036864">
    <property type="entry name" value="Zn2-C6_fun-type_DNA-bd_sf"/>
</dbReference>
<evidence type="ECO:0000259" key="6">
    <source>
        <dbReference type="PROSITE" id="PS50048"/>
    </source>
</evidence>
<feature type="region of interest" description="Disordered" evidence="5">
    <location>
        <begin position="119"/>
        <end position="168"/>
    </location>
</feature>
<feature type="compositionally biased region" description="Polar residues" evidence="5">
    <location>
        <begin position="297"/>
        <end position="309"/>
    </location>
</feature>
<dbReference type="Pfam" id="PF00172">
    <property type="entry name" value="Zn_clus"/>
    <property type="match status" value="1"/>
</dbReference>
<dbReference type="Gene3D" id="4.10.240.10">
    <property type="entry name" value="Zn(2)-C6 fungal-type DNA-binding domain"/>
    <property type="match status" value="1"/>
</dbReference>
<dbReference type="HOGENOM" id="CLU_069194_0_0_1"/>
<evidence type="ECO:0000313" key="7">
    <source>
        <dbReference type="EMBL" id="KIW83449.1"/>
    </source>
</evidence>
<keyword evidence="2" id="KW-0238">DNA-binding</keyword>
<dbReference type="STRING" id="1442368.A0A0D2HGA0"/>
<dbReference type="EMBL" id="KN846970">
    <property type="protein sequence ID" value="KIW83449.1"/>
    <property type="molecule type" value="Genomic_DNA"/>
</dbReference>
<dbReference type="VEuPathDB" id="FungiDB:Z517_02694"/>
<evidence type="ECO:0000313" key="8">
    <source>
        <dbReference type="Proteomes" id="UP000053029"/>
    </source>
</evidence>
<dbReference type="GeneID" id="25302184"/>
<dbReference type="PROSITE" id="PS50048">
    <property type="entry name" value="ZN2_CY6_FUNGAL_2"/>
    <property type="match status" value="1"/>
</dbReference>
<feature type="domain" description="Zn(2)-C6 fungal-type" evidence="6">
    <location>
        <begin position="17"/>
        <end position="46"/>
    </location>
</feature>
<feature type="region of interest" description="Disordered" evidence="5">
    <location>
        <begin position="182"/>
        <end position="204"/>
    </location>
</feature>
<reference evidence="7 8" key="1">
    <citation type="submission" date="2015-01" db="EMBL/GenBank/DDBJ databases">
        <title>The Genome Sequence of Fonsecaea pedrosoi CBS 271.37.</title>
        <authorList>
            <consortium name="The Broad Institute Genomics Platform"/>
            <person name="Cuomo C."/>
            <person name="de Hoog S."/>
            <person name="Gorbushina A."/>
            <person name="Stielow B."/>
            <person name="Teixiera M."/>
            <person name="Abouelleil A."/>
            <person name="Chapman S.B."/>
            <person name="Priest M."/>
            <person name="Young S.K."/>
            <person name="Wortman J."/>
            <person name="Nusbaum C."/>
            <person name="Birren B."/>
        </authorList>
    </citation>
    <scope>NUCLEOTIDE SEQUENCE [LARGE SCALE GENOMIC DNA]</scope>
    <source>
        <strain evidence="7 8">CBS 271.37</strain>
    </source>
</reference>
<dbReference type="RefSeq" id="XP_013287257.1">
    <property type="nucleotide sequence ID" value="XM_013431803.1"/>
</dbReference>
<dbReference type="PANTHER" id="PTHR47655">
    <property type="entry name" value="QUINIC ACID UTILIZATION ACTIVATOR"/>
    <property type="match status" value="1"/>
</dbReference>
<keyword evidence="3" id="KW-0804">Transcription</keyword>
<dbReference type="GO" id="GO:0003677">
    <property type="term" value="F:DNA binding"/>
    <property type="evidence" value="ECO:0007669"/>
    <property type="project" value="UniProtKB-KW"/>
</dbReference>
<dbReference type="InterPro" id="IPR052783">
    <property type="entry name" value="Metabolic/Drug-Res_Regulator"/>
</dbReference>
<feature type="compositionally biased region" description="Low complexity" evidence="5">
    <location>
        <begin position="187"/>
        <end position="199"/>
    </location>
</feature>
<dbReference type="SMART" id="SM00066">
    <property type="entry name" value="GAL4"/>
    <property type="match status" value="1"/>
</dbReference>
<keyword evidence="1" id="KW-0805">Transcription regulation</keyword>
<evidence type="ECO:0000256" key="4">
    <source>
        <dbReference type="ARBA" id="ARBA00023242"/>
    </source>
</evidence>
<protein>
    <submittedName>
        <fullName evidence="7">Unplaced genomic scaffold supercont1.2, whole genome shotgun sequence</fullName>
    </submittedName>
</protein>
<keyword evidence="8" id="KW-1185">Reference proteome</keyword>
<dbReference type="GO" id="GO:0008270">
    <property type="term" value="F:zinc ion binding"/>
    <property type="evidence" value="ECO:0007669"/>
    <property type="project" value="InterPro"/>
</dbReference>
<accession>A0A0D2HGA0</accession>
<dbReference type="CDD" id="cd00067">
    <property type="entry name" value="GAL4"/>
    <property type="match status" value="1"/>
</dbReference>
<evidence type="ECO:0000256" key="2">
    <source>
        <dbReference type="ARBA" id="ARBA00023125"/>
    </source>
</evidence>
<organism evidence="7 8">
    <name type="scientific">Fonsecaea pedrosoi CBS 271.37</name>
    <dbReference type="NCBI Taxonomy" id="1442368"/>
    <lineage>
        <taxon>Eukaryota</taxon>
        <taxon>Fungi</taxon>
        <taxon>Dikarya</taxon>
        <taxon>Ascomycota</taxon>
        <taxon>Pezizomycotina</taxon>
        <taxon>Eurotiomycetes</taxon>
        <taxon>Chaetothyriomycetidae</taxon>
        <taxon>Chaetothyriales</taxon>
        <taxon>Herpotrichiellaceae</taxon>
        <taxon>Fonsecaea</taxon>
    </lineage>
</organism>
<gene>
    <name evidence="7" type="ORF">Z517_02694</name>
</gene>
<keyword evidence="4" id="KW-0539">Nucleus</keyword>
<dbReference type="AlphaFoldDB" id="A0A0D2HGA0"/>
<proteinExistence type="predicted"/>
<dbReference type="PANTHER" id="PTHR47655:SF3">
    <property type="entry name" value="ZN(II)2CYS6 TRANSCRIPTION FACTOR (EUROFUNG)"/>
    <property type="match status" value="1"/>
</dbReference>
<dbReference type="OrthoDB" id="4151048at2759"/>
<dbReference type="InterPro" id="IPR001138">
    <property type="entry name" value="Zn2Cys6_DnaBD"/>
</dbReference>
<dbReference type="SUPFAM" id="SSF57701">
    <property type="entry name" value="Zn2/Cys6 DNA-binding domain"/>
    <property type="match status" value="1"/>
</dbReference>
<dbReference type="PROSITE" id="PS00463">
    <property type="entry name" value="ZN2_CY6_FUNGAL_1"/>
    <property type="match status" value="1"/>
</dbReference>
<evidence type="ECO:0000256" key="1">
    <source>
        <dbReference type="ARBA" id="ARBA00023015"/>
    </source>
</evidence>
<dbReference type="Proteomes" id="UP000053029">
    <property type="component" value="Unassembled WGS sequence"/>
</dbReference>
<dbReference type="GO" id="GO:0000981">
    <property type="term" value="F:DNA-binding transcription factor activity, RNA polymerase II-specific"/>
    <property type="evidence" value="ECO:0007669"/>
    <property type="project" value="InterPro"/>
</dbReference>
<evidence type="ECO:0000256" key="3">
    <source>
        <dbReference type="ARBA" id="ARBA00023163"/>
    </source>
</evidence>
<sequence>MNTDQQTIRSRPRVSRACERCRVKKAKCDGEKPCRRCNLDQAPCSYKIRRKTECASTNQRYNSLLIQHQEALTAGLVELYRRLAGGQKWDGALVEEVNGNPSVHGILERLGVLDRDEDAIPSNFDSSSTHTKSEPVSPVSLAKSVPPAIAPKPRGQVQAATHRDPVCHTPGTAVLERRIAVGQSPKSATATTMSRTSTACGPQSSPFDGNELPEHMTFFAQHPSSPRTPPSNARSSLNRLSMSSISWDSPMDEFGDDLFGTPILTPGADVQPAQQRPGHQIEPVPQPQPLGQTPPQVHQNSYTLPPSFTSPHLSGTEAYSNECFFDATLGAGVSMYGWDNGLVGPGGIEYVPWDTGVYV</sequence>